<dbReference type="InterPro" id="IPR036709">
    <property type="entry name" value="Autotransporte_beta_dom_sf"/>
</dbReference>
<dbReference type="Gene3D" id="2.40.128.130">
    <property type="entry name" value="Autotransporter beta-domain"/>
    <property type="match status" value="1"/>
</dbReference>
<dbReference type="InterPro" id="IPR005546">
    <property type="entry name" value="Autotransporte_beta"/>
</dbReference>
<dbReference type="Gene3D" id="3.90.190.10">
    <property type="entry name" value="Protein tyrosine phosphatase superfamily"/>
    <property type="match status" value="1"/>
</dbReference>
<dbReference type="GO" id="GO:0019867">
    <property type="term" value="C:outer membrane"/>
    <property type="evidence" value="ECO:0007669"/>
    <property type="project" value="InterPro"/>
</dbReference>
<dbReference type="PANTHER" id="PTHR31126:SF1">
    <property type="entry name" value="TYROSINE SPECIFIC PROTEIN PHOSPHATASES DOMAIN-CONTAINING PROTEIN"/>
    <property type="match status" value="1"/>
</dbReference>
<gene>
    <name evidence="3" type="ORF">GCM10011491_40370</name>
</gene>
<dbReference type="Proteomes" id="UP000646478">
    <property type="component" value="Unassembled WGS sequence"/>
</dbReference>
<dbReference type="InterPro" id="IPR029021">
    <property type="entry name" value="Prot-tyrosine_phosphatase-like"/>
</dbReference>
<dbReference type="Pfam" id="PF13350">
    <property type="entry name" value="Y_phosphatase3"/>
    <property type="match status" value="1"/>
</dbReference>
<dbReference type="SUPFAM" id="SSF103515">
    <property type="entry name" value="Autotransporter"/>
    <property type="match status" value="1"/>
</dbReference>
<accession>A0A916WL20</accession>
<dbReference type="InterPro" id="IPR026893">
    <property type="entry name" value="Tyr/Ser_Pase_IphP-type"/>
</dbReference>
<dbReference type="PROSITE" id="PS51208">
    <property type="entry name" value="AUTOTRANSPORTER"/>
    <property type="match status" value="1"/>
</dbReference>
<proteinExistence type="inferred from homology"/>
<evidence type="ECO:0000313" key="3">
    <source>
        <dbReference type="EMBL" id="GGB08276.1"/>
    </source>
</evidence>
<dbReference type="SUPFAM" id="SSF52799">
    <property type="entry name" value="(Phosphotyrosine protein) phosphatases II"/>
    <property type="match status" value="1"/>
</dbReference>
<dbReference type="Pfam" id="PF03797">
    <property type="entry name" value="Autotransporter"/>
    <property type="match status" value="1"/>
</dbReference>
<keyword evidence="4" id="KW-1185">Reference proteome</keyword>
<organism evidence="3 4">
    <name type="scientific">Brucella endophytica</name>
    <dbReference type="NCBI Taxonomy" id="1963359"/>
    <lineage>
        <taxon>Bacteria</taxon>
        <taxon>Pseudomonadati</taxon>
        <taxon>Pseudomonadota</taxon>
        <taxon>Alphaproteobacteria</taxon>
        <taxon>Hyphomicrobiales</taxon>
        <taxon>Brucellaceae</taxon>
        <taxon>Brucella/Ochrobactrum group</taxon>
        <taxon>Brucella</taxon>
    </lineage>
</organism>
<dbReference type="PANTHER" id="PTHR31126">
    <property type="entry name" value="TYROSINE-PROTEIN PHOSPHATASE"/>
    <property type="match status" value="1"/>
</dbReference>
<dbReference type="SMART" id="SM00869">
    <property type="entry name" value="Autotransporter"/>
    <property type="match status" value="1"/>
</dbReference>
<evidence type="ECO:0000313" key="4">
    <source>
        <dbReference type="Proteomes" id="UP000646478"/>
    </source>
</evidence>
<dbReference type="NCBIfam" id="TIGR01414">
    <property type="entry name" value="autotrans_barl"/>
    <property type="match status" value="1"/>
</dbReference>
<reference evidence="3" key="2">
    <citation type="submission" date="2020-09" db="EMBL/GenBank/DDBJ databases">
        <authorList>
            <person name="Sun Q."/>
            <person name="Zhou Y."/>
        </authorList>
    </citation>
    <scope>NUCLEOTIDE SEQUENCE</scope>
    <source>
        <strain evidence="3">CGMCC 1.15082</strain>
    </source>
</reference>
<protein>
    <recommendedName>
        <fullName evidence="2">Autotransporter domain-containing protein</fullName>
    </recommendedName>
</protein>
<name>A0A916WL20_9HYPH</name>
<comment type="caution">
    <text evidence="3">The sequence shown here is derived from an EMBL/GenBank/DDBJ whole genome shotgun (WGS) entry which is preliminary data.</text>
</comment>
<evidence type="ECO:0000259" key="2">
    <source>
        <dbReference type="PROSITE" id="PS51208"/>
    </source>
</evidence>
<dbReference type="GO" id="GO:0004721">
    <property type="term" value="F:phosphoprotein phosphatase activity"/>
    <property type="evidence" value="ECO:0007669"/>
    <property type="project" value="InterPro"/>
</dbReference>
<dbReference type="AlphaFoldDB" id="A0A916WL20"/>
<dbReference type="InterPro" id="IPR006315">
    <property type="entry name" value="OM_autotransptr_brl_dom"/>
</dbReference>
<feature type="domain" description="Autotransporter" evidence="2">
    <location>
        <begin position="351"/>
        <end position="628"/>
    </location>
</feature>
<comment type="similarity">
    <text evidence="1">Belongs to the protein-tyrosine phosphatase family.</text>
</comment>
<evidence type="ECO:0000256" key="1">
    <source>
        <dbReference type="ARBA" id="ARBA00009580"/>
    </source>
</evidence>
<reference evidence="3" key="1">
    <citation type="journal article" date="2014" name="Int. J. Syst. Evol. Microbiol.">
        <title>Complete genome sequence of Corynebacterium casei LMG S-19264T (=DSM 44701T), isolated from a smear-ripened cheese.</title>
        <authorList>
            <consortium name="US DOE Joint Genome Institute (JGI-PGF)"/>
            <person name="Walter F."/>
            <person name="Albersmeier A."/>
            <person name="Kalinowski J."/>
            <person name="Ruckert C."/>
        </authorList>
    </citation>
    <scope>NUCLEOTIDE SEQUENCE</scope>
    <source>
        <strain evidence="3">CGMCC 1.15082</strain>
    </source>
</reference>
<sequence length="628" mass="66119">MINTPILSSVDNYRDLAGLAASKGGTGYAYTTTNDGVMRTGVFFRSNALTLNDADYTTIQRQNISTVIDLRTPGEIATAQDRLWPDVTYFNNNVSGGNTSDTPPLNSPADSIAILEQGNRSFVADERTRGVLREVFLELAHADAAALYHCTAGKDRTGWISAVLHSIAGVSQEDIMKDYLASNTYSAARIKASLDAIAAQAGGGAAGEYAKAIYAPLMGVQASFLEAGFDQVAQSYGSMDNYLKEGLGLTQADIYVLRAKMVYYKSLPEEDEMTGNAATGAALLKALQNSELSGDYTAYNYYLQSAIDAGTLGGVQMQVGGQVHADAGSWLTRLPSQLGETIQPYARGKGLDIGHAAFWQTTLGESFSTDGDSGTAKSSQRSVMPLFGATYRIDERALVYGALGYGGASISAAGGKVDLDGFLATIGGRYGFSSLDSGLYVAGGINASIMNYDSSRALGGGFGNADGSTDGSVFGVNAEIGHIFRSGEWAITPFAGVDVARVKLDAFQEKGSELALAVDEFEETAVRLKAGVELGLDQRKIGEWTLATTSRLTFEHLASTPETVSTGSLQGFAISQESAFNSRNLGRIGFDVALQRDALTVKAGINGAIGDGRDSKSVGGKLSIGYSF</sequence>
<dbReference type="EMBL" id="BMHH01000024">
    <property type="protein sequence ID" value="GGB08276.1"/>
    <property type="molecule type" value="Genomic_DNA"/>
</dbReference>